<dbReference type="PANTHER" id="PTHR37049:SF4">
    <property type="entry name" value="RHODANESE DOMAIN-CONTAINING PROTEIN"/>
    <property type="match status" value="1"/>
</dbReference>
<dbReference type="Proteomes" id="UP000184330">
    <property type="component" value="Unassembled WGS sequence"/>
</dbReference>
<evidence type="ECO:0000313" key="4">
    <source>
        <dbReference type="EMBL" id="CZR64528.1"/>
    </source>
</evidence>
<evidence type="ECO:0000256" key="1">
    <source>
        <dbReference type="SAM" id="SignalP"/>
    </source>
</evidence>
<dbReference type="Pfam" id="PF03572">
    <property type="entry name" value="Peptidase_S41"/>
    <property type="match status" value="1"/>
</dbReference>
<dbReference type="AlphaFoldDB" id="A0A1L7XHN8"/>
<dbReference type="InterPro" id="IPR052766">
    <property type="entry name" value="S41A_metabolite_peptidase"/>
</dbReference>
<feature type="domain" description="CPAF-like PDZ" evidence="3">
    <location>
        <begin position="155"/>
        <end position="279"/>
    </location>
</feature>
<dbReference type="PANTHER" id="PTHR37049">
    <property type="entry name" value="PEPTIDASE S41 FAMILY PROTEIN"/>
    <property type="match status" value="1"/>
</dbReference>
<name>A0A1L7XHN8_9HELO</name>
<dbReference type="OrthoDB" id="27214at2759"/>
<proteinExistence type="predicted"/>
<protein>
    <submittedName>
        <fullName evidence="4">Uncharacterized protein</fullName>
    </submittedName>
</protein>
<feature type="domain" description="Tail specific protease" evidence="2">
    <location>
        <begin position="352"/>
        <end position="561"/>
    </location>
</feature>
<feature type="signal peptide" evidence="1">
    <location>
        <begin position="1"/>
        <end position="17"/>
    </location>
</feature>
<gene>
    <name evidence="4" type="ORF">PAC_14426</name>
</gene>
<dbReference type="InterPro" id="IPR056186">
    <property type="entry name" value="PDZ_CPAF-rel"/>
</dbReference>
<dbReference type="SUPFAM" id="SSF52096">
    <property type="entry name" value="ClpP/crotonase"/>
    <property type="match status" value="1"/>
</dbReference>
<evidence type="ECO:0000313" key="5">
    <source>
        <dbReference type="Proteomes" id="UP000184330"/>
    </source>
</evidence>
<dbReference type="InterPro" id="IPR029045">
    <property type="entry name" value="ClpP/crotonase-like_dom_sf"/>
</dbReference>
<evidence type="ECO:0000259" key="3">
    <source>
        <dbReference type="Pfam" id="PF23658"/>
    </source>
</evidence>
<reference evidence="4 5" key="1">
    <citation type="submission" date="2016-03" db="EMBL/GenBank/DDBJ databases">
        <authorList>
            <person name="Ploux O."/>
        </authorList>
    </citation>
    <scope>NUCLEOTIDE SEQUENCE [LARGE SCALE GENOMIC DNA]</scope>
    <source>
        <strain evidence="4 5">UAMH 11012</strain>
    </source>
</reference>
<dbReference type="EMBL" id="FJOG01000027">
    <property type="protein sequence ID" value="CZR64528.1"/>
    <property type="molecule type" value="Genomic_DNA"/>
</dbReference>
<dbReference type="InterPro" id="IPR005151">
    <property type="entry name" value="Tail-specific_protease"/>
</dbReference>
<dbReference type="Gene3D" id="3.90.226.10">
    <property type="entry name" value="2-enoyl-CoA Hydratase, Chain A, domain 1"/>
    <property type="match status" value="1"/>
</dbReference>
<keyword evidence="5" id="KW-1185">Reference proteome</keyword>
<feature type="chain" id="PRO_5013199683" evidence="1">
    <location>
        <begin position="18"/>
        <end position="737"/>
    </location>
</feature>
<organism evidence="4 5">
    <name type="scientific">Phialocephala subalpina</name>
    <dbReference type="NCBI Taxonomy" id="576137"/>
    <lineage>
        <taxon>Eukaryota</taxon>
        <taxon>Fungi</taxon>
        <taxon>Dikarya</taxon>
        <taxon>Ascomycota</taxon>
        <taxon>Pezizomycotina</taxon>
        <taxon>Leotiomycetes</taxon>
        <taxon>Helotiales</taxon>
        <taxon>Mollisiaceae</taxon>
        <taxon>Phialocephala</taxon>
        <taxon>Phialocephala fortinii species complex</taxon>
    </lineage>
</organism>
<dbReference type="STRING" id="576137.A0A1L7XHN8"/>
<accession>A0A1L7XHN8</accession>
<dbReference type="GO" id="GO:0008236">
    <property type="term" value="F:serine-type peptidase activity"/>
    <property type="evidence" value="ECO:0007669"/>
    <property type="project" value="InterPro"/>
</dbReference>
<sequence length="737" mass="80062">MQLRCLSLVALALGVAASPVVPRYDPATACAVVSSSASAFLAASPKATPTIDAQLGYDCLTSVPLHATQATTLVEAMLPFIEWQTTTAYLKDPPEGYTEPAVDLKAGFAAVLANISSGVYETEYQFQASLWKVVNSAHDGHFRFLPDLLSKAIGFRRPLPLVSVSFDEVSSPKVYSYRDVLLSRNSTFVPSALATINGEVASKYIEDLSQLGALNDPDALYNSMFFSPAFAAESAGWQGYFAGSGRFAWIYPGANTTITFENGTDFVVQNKAAVIGNFTGVTDGNSFYQKFCVPTTTDAVASATATPSNTTTSATPTASTTSSTVVIATGYPLPVFITPDQQVAGYYLSNSNVAVLAMISFEPTVPIQWQQVVDKFLAAAKADGKEKLVIDLAANGGGFILQGYDTFRQLFPQIVQDGNTRFRDTPELMALAQTISSVFPPDFDPYTSSSDLGVSLWETVPNYRYDYNIDNEHFSSYDEKFAPHEYYGDNFTNIIRWDLNDNLTTINETYGMGEWITGYGPRTNFTQPFAAEDIVMIYDGYCASTCTIFSEFMRIQGGVKSIAFGGRPSTNGSTPIIQAVGGVKGTNNYGYSYITALASAALELNVSAAEQTALLTPLTNMLPYERSTDTSLNVRDNILPSNLEDGTPSQFIYEPADCRLFYTPAMMANVTAIWEAAALATWGGGKCNAGGFPASNTTYKRSVKKHTKREMEVVDLGFETPERSEAWREKFVMNFPK</sequence>
<dbReference type="GO" id="GO:0006508">
    <property type="term" value="P:proteolysis"/>
    <property type="evidence" value="ECO:0007669"/>
    <property type="project" value="InterPro"/>
</dbReference>
<dbReference type="Pfam" id="PF23658">
    <property type="entry name" value="PDZ_CPAF_rel"/>
    <property type="match status" value="1"/>
</dbReference>
<keyword evidence="1" id="KW-0732">Signal</keyword>
<evidence type="ECO:0000259" key="2">
    <source>
        <dbReference type="Pfam" id="PF03572"/>
    </source>
</evidence>